<proteinExistence type="predicted"/>
<evidence type="ECO:0000313" key="2">
    <source>
        <dbReference type="EMBL" id="MCS5711971.1"/>
    </source>
</evidence>
<dbReference type="AlphaFoldDB" id="A0A0Q9Z268"/>
<keyword evidence="3" id="KW-1185">Reference proteome</keyword>
<reference evidence="2" key="2">
    <citation type="journal article" date="2016" name="Genome Announc.">
        <title>Draft Genome Sequences of Two Novel Amoeba-Resistant Intranuclear Bacteria, 'Candidatus Berkiella cookevillensis' and 'Candidatus Berkiella aquae'.</title>
        <authorList>
            <person name="Mehari Y.T."/>
            <person name="Arivett B.A."/>
            <person name="Farone A.L."/>
            <person name="Gunderson J.H."/>
            <person name="Farone M.B."/>
        </authorList>
    </citation>
    <scope>NUCLEOTIDE SEQUENCE</scope>
    <source>
        <strain evidence="2">HT99</strain>
    </source>
</reference>
<reference evidence="1" key="1">
    <citation type="submission" date="2015-09" db="EMBL/GenBank/DDBJ databases">
        <title>Draft Genome Sequences of Two Novel Amoeba-resistant Intranuclear Bacteria, Candidatus Berkiella cookevillensis and Candidatus Berkiella aquae.</title>
        <authorList>
            <person name="Mehari Y.T."/>
            <person name="Arivett B.A."/>
            <person name="Farone A.L."/>
            <person name="Gunderson J.H."/>
            <person name="Farone M.B."/>
        </authorList>
    </citation>
    <scope>NUCLEOTIDE SEQUENCE [LARGE SCALE GENOMIC DNA]</scope>
    <source>
        <strain evidence="1">HT99</strain>
    </source>
</reference>
<dbReference type="Gene3D" id="1.20.120.520">
    <property type="entry name" value="nmb1532 protein domain like"/>
    <property type="match status" value="1"/>
</dbReference>
<organism evidence="1">
    <name type="scientific">Candidatus Berkiella aquae</name>
    <dbReference type="NCBI Taxonomy" id="295108"/>
    <lineage>
        <taxon>Bacteria</taxon>
        <taxon>Pseudomonadati</taxon>
        <taxon>Pseudomonadota</taxon>
        <taxon>Gammaproteobacteria</taxon>
        <taxon>Candidatus Berkiellales</taxon>
        <taxon>Candidatus Berkiellaceae</taxon>
        <taxon>Candidatus Berkiella</taxon>
    </lineage>
</organism>
<reference evidence="2" key="3">
    <citation type="submission" date="2021-06" db="EMBL/GenBank/DDBJ databases">
        <title>Genomic Description and Analysis of Intracellular Bacteria, Candidatus Berkiella cookevillensis and Candidatus Berkiella aquae.</title>
        <authorList>
            <person name="Kidane D.T."/>
            <person name="Mehari Y.T."/>
            <person name="Rice F.C."/>
            <person name="Arivett B.A."/>
            <person name="Farone A.L."/>
            <person name="Berk S.G."/>
            <person name="Farone M.B."/>
        </authorList>
    </citation>
    <scope>NUCLEOTIDE SEQUENCE</scope>
    <source>
        <strain evidence="2">HT99</strain>
    </source>
</reference>
<dbReference type="RefSeq" id="WP_075064853.1">
    <property type="nucleotide sequence ID" value="NZ_LKAJ02000001.1"/>
</dbReference>
<evidence type="ECO:0000313" key="3">
    <source>
        <dbReference type="Proteomes" id="UP000051497"/>
    </source>
</evidence>
<name>A0A0Q9Z268_9GAMM</name>
<dbReference type="Proteomes" id="UP000051497">
    <property type="component" value="Unassembled WGS sequence"/>
</dbReference>
<protein>
    <recommendedName>
        <fullName evidence="4">Hemerythrin-like domain-containing protein</fullName>
    </recommendedName>
</protein>
<evidence type="ECO:0000313" key="1">
    <source>
        <dbReference type="EMBL" id="KRG22664.1"/>
    </source>
</evidence>
<dbReference type="EMBL" id="LKAJ02000001">
    <property type="protein sequence ID" value="MCS5711971.1"/>
    <property type="molecule type" value="Genomic_DNA"/>
</dbReference>
<evidence type="ECO:0008006" key="4">
    <source>
        <dbReference type="Google" id="ProtNLM"/>
    </source>
</evidence>
<dbReference type="OrthoDB" id="5635488at2"/>
<dbReference type="EMBL" id="LKAJ01000001">
    <property type="protein sequence ID" value="KRG22664.1"/>
    <property type="molecule type" value="Genomic_DNA"/>
</dbReference>
<gene>
    <name evidence="1" type="ORF">HT99x_00202</name>
    <name evidence="2" type="ORF">HT99x_011060</name>
</gene>
<comment type="caution">
    <text evidence="1">The sequence shown here is derived from an EMBL/GenBank/DDBJ whole genome shotgun (WGS) entry which is preliminary data.</text>
</comment>
<sequence length="216" mass="25773">MRYRFYRVHKYVCFELADFEHTIARTDFLDPKACLALQEKLTNLIHMLKHHGEYEDAHIHDLLRQKNSNSQLTLEKEHQEHEQAFHDLSHQLEKIMTVQGHSEKIQLGNEFYLAYRSFYSEMLKHLYDEETVLLPELQALYSDEELAKLQAQTYQKMTPEQMLGMLNVLFPHANPEDMHFFTNEIKQAAPEKFQIVWEQLSDNYKQLIHSYSLSLT</sequence>
<accession>A0A0Q9Z268</accession>